<keyword evidence="4" id="KW-1185">Reference proteome</keyword>
<keyword evidence="2" id="KW-0812">Transmembrane</keyword>
<protein>
    <recommendedName>
        <fullName evidence="5">Sensor domain-containing protein</fullName>
    </recommendedName>
</protein>
<evidence type="ECO:0008006" key="5">
    <source>
        <dbReference type="Google" id="ProtNLM"/>
    </source>
</evidence>
<dbReference type="InParanoid" id="A0A165QB60"/>
<keyword evidence="2" id="KW-0472">Membrane</keyword>
<reference evidence="3 4" key="1">
    <citation type="journal article" date="2016" name="Mol. Biol. Evol.">
        <title>Comparative Genomics of Early-Diverging Mushroom-Forming Fungi Provides Insights into the Origins of Lignocellulose Decay Capabilities.</title>
        <authorList>
            <person name="Nagy L.G."/>
            <person name="Riley R."/>
            <person name="Tritt A."/>
            <person name="Adam C."/>
            <person name="Daum C."/>
            <person name="Floudas D."/>
            <person name="Sun H."/>
            <person name="Yadav J.S."/>
            <person name="Pangilinan J."/>
            <person name="Larsson K.H."/>
            <person name="Matsuura K."/>
            <person name="Barry K."/>
            <person name="Labutti K."/>
            <person name="Kuo R."/>
            <person name="Ohm R.A."/>
            <person name="Bhattacharya S.S."/>
            <person name="Shirouzu T."/>
            <person name="Yoshinaga Y."/>
            <person name="Martin F.M."/>
            <person name="Grigoriev I.V."/>
            <person name="Hibbett D.S."/>
        </authorList>
    </citation>
    <scope>NUCLEOTIDE SEQUENCE [LARGE SCALE GENOMIC DNA]</scope>
    <source>
        <strain evidence="3 4">HHB14362 ss-1</strain>
    </source>
</reference>
<evidence type="ECO:0000256" key="1">
    <source>
        <dbReference type="SAM" id="MobiDB-lite"/>
    </source>
</evidence>
<accession>A0A165QB60</accession>
<feature type="region of interest" description="Disordered" evidence="1">
    <location>
        <begin position="38"/>
        <end position="69"/>
    </location>
</feature>
<gene>
    <name evidence="3" type="ORF">NEOLEDRAFT_1032200</name>
</gene>
<feature type="compositionally biased region" description="Low complexity" evidence="1">
    <location>
        <begin position="1"/>
        <end position="17"/>
    </location>
</feature>
<evidence type="ECO:0000313" key="3">
    <source>
        <dbReference type="EMBL" id="KZT22169.1"/>
    </source>
</evidence>
<feature type="transmembrane region" description="Helical" evidence="2">
    <location>
        <begin position="220"/>
        <end position="241"/>
    </location>
</feature>
<name>A0A165QB60_9AGAM</name>
<sequence length="278" mass="31425">RPRTTSYTSTYLSSASSVAPHTRPPSLAQTAFTLFHSDDESDLDNDDDDGDYAPLPTHPPHEVSENSPAPSVAWSRRMRNWRRYWRPLGRWRYWMSLAHLLLINFPFALVAWVYLFVFTLTGTMLLMALPLGAVLCFLDLLGARAFSRAELTLQSYFHSPLPYPLPDPPLSIFSRLRAPADADVESGLFGSGQRAPLVYERSFYRNTYAMFTDPTSYRALFYFLVIKPSITILFTLLFLVLTPLSFALVLPTPILLRIARRLGIWQAGVAVEGLCLSV</sequence>
<feature type="non-terminal residue" evidence="3">
    <location>
        <position position="1"/>
    </location>
</feature>
<evidence type="ECO:0000256" key="2">
    <source>
        <dbReference type="SAM" id="Phobius"/>
    </source>
</evidence>
<keyword evidence="2" id="KW-1133">Transmembrane helix</keyword>
<feature type="transmembrane region" description="Helical" evidence="2">
    <location>
        <begin position="123"/>
        <end position="141"/>
    </location>
</feature>
<feature type="region of interest" description="Disordered" evidence="1">
    <location>
        <begin position="1"/>
        <end position="24"/>
    </location>
</feature>
<feature type="non-terminal residue" evidence="3">
    <location>
        <position position="278"/>
    </location>
</feature>
<organism evidence="3 4">
    <name type="scientific">Neolentinus lepideus HHB14362 ss-1</name>
    <dbReference type="NCBI Taxonomy" id="1314782"/>
    <lineage>
        <taxon>Eukaryota</taxon>
        <taxon>Fungi</taxon>
        <taxon>Dikarya</taxon>
        <taxon>Basidiomycota</taxon>
        <taxon>Agaricomycotina</taxon>
        <taxon>Agaricomycetes</taxon>
        <taxon>Gloeophyllales</taxon>
        <taxon>Gloeophyllaceae</taxon>
        <taxon>Neolentinus</taxon>
    </lineage>
</organism>
<dbReference type="EMBL" id="KV425598">
    <property type="protein sequence ID" value="KZT22169.1"/>
    <property type="molecule type" value="Genomic_DNA"/>
</dbReference>
<evidence type="ECO:0000313" key="4">
    <source>
        <dbReference type="Proteomes" id="UP000076761"/>
    </source>
</evidence>
<dbReference type="OrthoDB" id="2576477at2759"/>
<feature type="transmembrane region" description="Helical" evidence="2">
    <location>
        <begin position="93"/>
        <end position="117"/>
    </location>
</feature>
<feature type="compositionally biased region" description="Acidic residues" evidence="1">
    <location>
        <begin position="39"/>
        <end position="51"/>
    </location>
</feature>
<proteinExistence type="predicted"/>
<dbReference type="Proteomes" id="UP000076761">
    <property type="component" value="Unassembled WGS sequence"/>
</dbReference>
<dbReference type="AlphaFoldDB" id="A0A165QB60"/>